<evidence type="ECO:0000313" key="2">
    <source>
        <dbReference type="EMBL" id="SEA63661.1"/>
    </source>
</evidence>
<feature type="transmembrane region" description="Helical" evidence="1">
    <location>
        <begin position="30"/>
        <end position="51"/>
    </location>
</feature>
<keyword evidence="3" id="KW-1185">Reference proteome</keyword>
<keyword evidence="1" id="KW-1133">Transmembrane helix</keyword>
<sequence>MKHGPIKVLAAGYGLGVAAGAAVWTTGGSILASAATAWLGGAAATLALAAIPATRRLLADAGRGAAAEDERALAEAVRRWEDERLGVSAKAERRRFG</sequence>
<keyword evidence="1" id="KW-0812">Transmembrane</keyword>
<gene>
    <name evidence="2" type="ORF">SAMN05444370_10824</name>
</gene>
<accession>A0A1H4CTK1</accession>
<reference evidence="2 3" key="1">
    <citation type="submission" date="2016-10" db="EMBL/GenBank/DDBJ databases">
        <authorList>
            <person name="de Groot N.N."/>
        </authorList>
    </citation>
    <scope>NUCLEOTIDE SEQUENCE [LARGE SCALE GENOMIC DNA]</scope>
    <source>
        <strain evidence="2 3">DSM 15345</strain>
    </source>
</reference>
<evidence type="ECO:0000256" key="1">
    <source>
        <dbReference type="SAM" id="Phobius"/>
    </source>
</evidence>
<proteinExistence type="predicted"/>
<keyword evidence="1" id="KW-0472">Membrane</keyword>
<name>A0A1H4CTK1_9RHOB</name>
<dbReference type="AlphaFoldDB" id="A0A1H4CTK1"/>
<dbReference type="EMBL" id="FNQM01000008">
    <property type="protein sequence ID" value="SEA63661.1"/>
    <property type="molecule type" value="Genomic_DNA"/>
</dbReference>
<dbReference type="Proteomes" id="UP000198703">
    <property type="component" value="Unassembled WGS sequence"/>
</dbReference>
<protein>
    <submittedName>
        <fullName evidence="2">Uncharacterized protein</fullName>
    </submittedName>
</protein>
<dbReference type="RefSeq" id="WP_093254178.1">
    <property type="nucleotide sequence ID" value="NZ_FNQM01000008.1"/>
</dbReference>
<evidence type="ECO:0000313" key="3">
    <source>
        <dbReference type="Proteomes" id="UP000198703"/>
    </source>
</evidence>
<organism evidence="2 3">
    <name type="scientific">Rubrimonas cliftonensis</name>
    <dbReference type="NCBI Taxonomy" id="89524"/>
    <lineage>
        <taxon>Bacteria</taxon>
        <taxon>Pseudomonadati</taxon>
        <taxon>Pseudomonadota</taxon>
        <taxon>Alphaproteobacteria</taxon>
        <taxon>Rhodobacterales</taxon>
        <taxon>Paracoccaceae</taxon>
        <taxon>Rubrimonas</taxon>
    </lineage>
</organism>